<proteinExistence type="inferred from homology"/>
<protein>
    <submittedName>
        <fullName evidence="10">Membrane protein</fullName>
    </submittedName>
</protein>
<dbReference type="RefSeq" id="WP_181642093.1">
    <property type="nucleotide sequence ID" value="NZ_JAUSQM010000001.1"/>
</dbReference>
<feature type="transmembrane region" description="Helical" evidence="9">
    <location>
        <begin position="350"/>
        <end position="368"/>
    </location>
</feature>
<organism evidence="10 11">
    <name type="scientific">Nocardioides massiliensis</name>
    <dbReference type="NCBI Taxonomy" id="1325935"/>
    <lineage>
        <taxon>Bacteria</taxon>
        <taxon>Bacillati</taxon>
        <taxon>Actinomycetota</taxon>
        <taxon>Actinomycetes</taxon>
        <taxon>Propionibacteriales</taxon>
        <taxon>Nocardioidaceae</taxon>
        <taxon>Nocardioides</taxon>
    </lineage>
</organism>
<gene>
    <name evidence="10" type="ORF">J2S59_001148</name>
</gene>
<feature type="transmembrane region" description="Helical" evidence="9">
    <location>
        <begin position="191"/>
        <end position="221"/>
    </location>
</feature>
<evidence type="ECO:0000256" key="2">
    <source>
        <dbReference type="ARBA" id="ARBA00022475"/>
    </source>
</evidence>
<feature type="transmembrane region" description="Helical" evidence="9">
    <location>
        <begin position="398"/>
        <end position="416"/>
    </location>
</feature>
<comment type="caution">
    <text evidence="10">The sequence shown here is derived from an EMBL/GenBank/DDBJ whole genome shotgun (WGS) entry which is preliminary data.</text>
</comment>
<comment type="subcellular location">
    <subcellularLocation>
        <location evidence="1">Cell membrane</location>
        <topology evidence="1">Multi-pass membrane protein</topology>
    </subcellularLocation>
</comment>
<feature type="transmembrane region" description="Helical" evidence="9">
    <location>
        <begin position="38"/>
        <end position="58"/>
    </location>
</feature>
<keyword evidence="2" id="KW-1003">Cell membrane</keyword>
<keyword evidence="6 9" id="KW-0472">Membrane</keyword>
<sequence>MTALPTSRVRPTHEDPALRAWSEGVGGPSGRHAAGHRWWSPVRVVLALGVVAVVLAMLQKAPCVAAGWGGGSLRYARMCYSDIGYLYTGRGYAEGVWPYAATDGRYPGMEYPVGIAVLVWLLAALTHRLAGADLEARSFLPVEDLWGAVGAGHGELALFVALNAIALGLAVLAAAYLLVRAQPTRPWDAALVVCSPVLVLTLLINWDAWALLTVAAALWAWARDRPWLAGVAVGVGVAVKLYPLFLLGAFLVVCLRRRELGRCARTLVAAVLSWLALNVPVALTGWDEWLVFWRFNSDRAGDLGSVWLALSTMGAEASTAVVNNVSWIFFAGVCLLVLLLGLVAPRTPRVAQLAFLVVLGFLLINKVYSPQYVLWLLPLAVLARPRVRDLAVWQAGEVFYFAMVWLHLGGWTAAATSGAPDAAYALAIVVRIAAQVYLGAVVVRDVLRPWHDPVRRDGLTDDPLHPVAPASAGGHGR</sequence>
<feature type="transmembrane region" description="Helical" evidence="9">
    <location>
        <begin position="267"/>
        <end position="286"/>
    </location>
</feature>
<name>A0ABT9NMA0_9ACTN</name>
<evidence type="ECO:0000256" key="3">
    <source>
        <dbReference type="ARBA" id="ARBA00022679"/>
    </source>
</evidence>
<comment type="similarity">
    <text evidence="7">Belongs to the glycosyltransferase 87 family.</text>
</comment>
<evidence type="ECO:0000256" key="4">
    <source>
        <dbReference type="ARBA" id="ARBA00022692"/>
    </source>
</evidence>
<dbReference type="EMBL" id="JAUSQM010000001">
    <property type="protein sequence ID" value="MDP9821339.1"/>
    <property type="molecule type" value="Genomic_DNA"/>
</dbReference>
<keyword evidence="11" id="KW-1185">Reference proteome</keyword>
<dbReference type="PIRSF" id="PIRSF010361">
    <property type="entry name" value="UCP010361"/>
    <property type="match status" value="1"/>
</dbReference>
<keyword evidence="5 9" id="KW-1133">Transmembrane helix</keyword>
<evidence type="ECO:0000256" key="1">
    <source>
        <dbReference type="ARBA" id="ARBA00004651"/>
    </source>
</evidence>
<evidence type="ECO:0000313" key="10">
    <source>
        <dbReference type="EMBL" id="MDP9821339.1"/>
    </source>
</evidence>
<dbReference type="Proteomes" id="UP001240447">
    <property type="component" value="Unassembled WGS sequence"/>
</dbReference>
<feature type="transmembrane region" description="Helical" evidence="9">
    <location>
        <begin position="423"/>
        <end position="443"/>
    </location>
</feature>
<dbReference type="Pfam" id="PF09594">
    <property type="entry name" value="GT87"/>
    <property type="match status" value="1"/>
</dbReference>
<evidence type="ECO:0000256" key="5">
    <source>
        <dbReference type="ARBA" id="ARBA00022989"/>
    </source>
</evidence>
<feature type="transmembrane region" description="Helical" evidence="9">
    <location>
        <begin position="227"/>
        <end position="255"/>
    </location>
</feature>
<evidence type="ECO:0000256" key="6">
    <source>
        <dbReference type="ARBA" id="ARBA00023136"/>
    </source>
</evidence>
<evidence type="ECO:0000256" key="7">
    <source>
        <dbReference type="ARBA" id="ARBA00024033"/>
    </source>
</evidence>
<keyword evidence="4 9" id="KW-0812">Transmembrane</keyword>
<evidence type="ECO:0000256" key="8">
    <source>
        <dbReference type="SAM" id="MobiDB-lite"/>
    </source>
</evidence>
<dbReference type="InterPro" id="IPR018584">
    <property type="entry name" value="GT87"/>
</dbReference>
<feature type="region of interest" description="Disordered" evidence="8">
    <location>
        <begin position="458"/>
        <end position="477"/>
    </location>
</feature>
<feature type="transmembrane region" description="Helical" evidence="9">
    <location>
        <begin position="156"/>
        <end position="179"/>
    </location>
</feature>
<keyword evidence="3" id="KW-0808">Transferase</keyword>
<feature type="transmembrane region" description="Helical" evidence="9">
    <location>
        <begin position="325"/>
        <end position="343"/>
    </location>
</feature>
<evidence type="ECO:0000256" key="9">
    <source>
        <dbReference type="SAM" id="Phobius"/>
    </source>
</evidence>
<accession>A0ABT9NMA0</accession>
<dbReference type="InterPro" id="IPR016570">
    <property type="entry name" value="UCP010361"/>
</dbReference>
<evidence type="ECO:0000313" key="11">
    <source>
        <dbReference type="Proteomes" id="UP001240447"/>
    </source>
</evidence>
<reference evidence="10 11" key="1">
    <citation type="submission" date="2023-07" db="EMBL/GenBank/DDBJ databases">
        <title>Sequencing the genomes of 1000 actinobacteria strains.</title>
        <authorList>
            <person name="Klenk H.-P."/>
        </authorList>
    </citation>
    <scope>NUCLEOTIDE SEQUENCE [LARGE SCALE GENOMIC DNA]</scope>
    <source>
        <strain evidence="10 11">GD13</strain>
    </source>
</reference>
<feature type="region of interest" description="Disordered" evidence="8">
    <location>
        <begin position="1"/>
        <end position="26"/>
    </location>
</feature>